<protein>
    <submittedName>
        <fullName evidence="1">Uncharacterized protein</fullName>
    </submittedName>
</protein>
<proteinExistence type="predicted"/>
<keyword evidence="2" id="KW-1185">Reference proteome</keyword>
<dbReference type="STRING" id="739143.SAMN05216297_104239"/>
<evidence type="ECO:0000313" key="2">
    <source>
        <dbReference type="Proteomes" id="UP000199672"/>
    </source>
</evidence>
<accession>A0A1I1PLQ0</accession>
<sequence>MAFLFLILFVFTSETLAPAGEKFRVNETKKQYGKSHIKNALRQAFFDERITSIERLSERLKDEAIHTILRKSSEGKLYGITFIDFKTQSVVNGSSLGKEFSAKGIQESCAMNILALEKKYQNSISTNSENLQDLESREYVKENLADILLRGEKVNEYVPKEFKRKKKKKLYKGI</sequence>
<evidence type="ECO:0000313" key="1">
    <source>
        <dbReference type="EMBL" id="SFD10676.1"/>
    </source>
</evidence>
<dbReference type="AlphaFoldDB" id="A0A1I1PLQ0"/>
<name>A0A1I1PLQ0_9FLAO</name>
<dbReference type="RefSeq" id="WP_208610244.1">
    <property type="nucleotide sequence ID" value="NZ_FOMH01000004.1"/>
</dbReference>
<dbReference type="Proteomes" id="UP000199672">
    <property type="component" value="Unassembled WGS sequence"/>
</dbReference>
<gene>
    <name evidence="1" type="ORF">SAMN05216297_104239</name>
</gene>
<dbReference type="EMBL" id="FOMH01000004">
    <property type="protein sequence ID" value="SFD10676.1"/>
    <property type="molecule type" value="Genomic_DNA"/>
</dbReference>
<reference evidence="2" key="1">
    <citation type="submission" date="2016-10" db="EMBL/GenBank/DDBJ databases">
        <authorList>
            <person name="Varghese N."/>
            <person name="Submissions S."/>
        </authorList>
    </citation>
    <scope>NUCLEOTIDE SEQUENCE [LARGE SCALE GENOMIC DNA]</scope>
    <source>
        <strain evidence="2">CGMCC 1.10370</strain>
    </source>
</reference>
<organism evidence="1 2">
    <name type="scientific">Flavobacterium phragmitis</name>
    <dbReference type="NCBI Taxonomy" id="739143"/>
    <lineage>
        <taxon>Bacteria</taxon>
        <taxon>Pseudomonadati</taxon>
        <taxon>Bacteroidota</taxon>
        <taxon>Flavobacteriia</taxon>
        <taxon>Flavobacteriales</taxon>
        <taxon>Flavobacteriaceae</taxon>
        <taxon>Flavobacterium</taxon>
    </lineage>
</organism>